<dbReference type="SUPFAM" id="SSF56214">
    <property type="entry name" value="4'-phosphopantetheinyl transferase"/>
    <property type="match status" value="1"/>
</dbReference>
<dbReference type="OrthoDB" id="8210607at2"/>
<dbReference type="InterPro" id="IPR003542">
    <property type="entry name" value="Enbac_synth_compD-like"/>
</dbReference>
<keyword evidence="13" id="KW-0479">Metal-binding</keyword>
<dbReference type="InterPro" id="IPR008278">
    <property type="entry name" value="4-PPantetheinyl_Trfase_dom"/>
</dbReference>
<comment type="similarity">
    <text evidence="3">Belongs to the P-Pant transferase superfamily. EntD family.</text>
</comment>
<feature type="binding site" evidence="12">
    <location>
        <position position="48"/>
    </location>
    <ligand>
        <name>CoA</name>
        <dbReference type="ChEBI" id="CHEBI:57287"/>
    </ligand>
</feature>
<dbReference type="EMBL" id="MARB01000003">
    <property type="protein sequence ID" value="ODJ89005.1"/>
    <property type="molecule type" value="Genomic_DNA"/>
</dbReference>
<keyword evidence="13" id="KW-0460">Magnesium</keyword>
<dbReference type="InterPro" id="IPR041354">
    <property type="entry name" value="4PPT_N"/>
</dbReference>
<dbReference type="PANTHER" id="PTHR38096:SF1">
    <property type="entry name" value="ENTEROBACTIN SYNTHASE COMPONENT D"/>
    <property type="match status" value="1"/>
</dbReference>
<feature type="binding site" evidence="13">
    <location>
        <position position="108"/>
    </location>
    <ligand>
        <name>Mg(2+)</name>
        <dbReference type="ChEBI" id="CHEBI:18420"/>
    </ligand>
</feature>
<evidence type="ECO:0000313" key="17">
    <source>
        <dbReference type="Proteomes" id="UP000094769"/>
    </source>
</evidence>
<evidence type="ECO:0000256" key="5">
    <source>
        <dbReference type="ARBA" id="ARBA00019087"/>
    </source>
</evidence>
<keyword evidence="7" id="KW-0259">Enterobactin biosynthesis</keyword>
<feature type="domain" description="4'-phosphopantetheinyl transferase" evidence="14">
    <location>
        <begin position="102"/>
        <end position="199"/>
    </location>
</feature>
<evidence type="ECO:0000256" key="6">
    <source>
        <dbReference type="ARBA" id="ARBA00022679"/>
    </source>
</evidence>
<evidence type="ECO:0000256" key="7">
    <source>
        <dbReference type="ARBA" id="ARBA00023191"/>
    </source>
</evidence>
<evidence type="ECO:0000256" key="3">
    <source>
        <dbReference type="ARBA" id="ARBA00008342"/>
    </source>
</evidence>
<reference evidence="16 17" key="1">
    <citation type="submission" date="2016-06" db="EMBL/GenBank/DDBJ databases">
        <title>Genome sequence of endosymbiont of Candidatus Endolucinida thiodiazotropha.</title>
        <authorList>
            <person name="Poehlein A."/>
            <person name="Koenig S."/>
            <person name="Heiden S.E."/>
            <person name="Thuermer A."/>
            <person name="Voget S."/>
            <person name="Daniel R."/>
            <person name="Markert S."/>
            <person name="Gros O."/>
            <person name="Schweder T."/>
        </authorList>
    </citation>
    <scope>NUCLEOTIDE SEQUENCE [LARGE SCALE GENOMIC DNA]</scope>
    <source>
        <strain evidence="16 17">COS</strain>
    </source>
</reference>
<dbReference type="GO" id="GO:0000287">
    <property type="term" value="F:magnesium ion binding"/>
    <property type="evidence" value="ECO:0007669"/>
    <property type="project" value="InterPro"/>
</dbReference>
<keyword evidence="6 16" id="KW-0808">Transferase</keyword>
<evidence type="ECO:0000256" key="9">
    <source>
        <dbReference type="ARBA" id="ARBA00031996"/>
    </source>
</evidence>
<comment type="caution">
    <text evidence="16">The sequence shown here is derived from an EMBL/GenBank/DDBJ whole genome shotgun (WGS) entry which is preliminary data.</text>
</comment>
<gene>
    <name evidence="16" type="primary">npt</name>
    <name evidence="16" type="ORF">CODIS_06160</name>
</gene>
<dbReference type="PRINTS" id="PR01399">
    <property type="entry name" value="ENTSNTHTASED"/>
</dbReference>
<evidence type="ECO:0000256" key="4">
    <source>
        <dbReference type="ARBA" id="ARBA00011503"/>
    </source>
</evidence>
<evidence type="ECO:0000256" key="13">
    <source>
        <dbReference type="PIRSR" id="PIRSR603542-2"/>
    </source>
</evidence>
<evidence type="ECO:0000256" key="10">
    <source>
        <dbReference type="ARBA" id="ARBA00049176"/>
    </source>
</evidence>
<comment type="subunit">
    <text evidence="4">EntB, EntD, EntE, and EntF form a multienzyme complex called enterobactin synthase.</text>
</comment>
<evidence type="ECO:0000313" key="16">
    <source>
        <dbReference type="EMBL" id="ODJ89005.1"/>
    </source>
</evidence>
<organism evidence="16 17">
    <name type="scientific">Candidatus Thiodiazotropha endolucinida</name>
    <dbReference type="NCBI Taxonomy" id="1655433"/>
    <lineage>
        <taxon>Bacteria</taxon>
        <taxon>Pseudomonadati</taxon>
        <taxon>Pseudomonadota</taxon>
        <taxon>Gammaproteobacteria</taxon>
        <taxon>Chromatiales</taxon>
        <taxon>Sedimenticolaceae</taxon>
        <taxon>Candidatus Thiodiazotropha</taxon>
    </lineage>
</organism>
<dbReference type="GO" id="GO:0008897">
    <property type="term" value="F:holo-[acyl-carrier-protein] synthase activity"/>
    <property type="evidence" value="ECO:0007669"/>
    <property type="project" value="InterPro"/>
</dbReference>
<feature type="binding site" evidence="12">
    <location>
        <position position="150"/>
    </location>
    <ligand>
        <name>CoA</name>
        <dbReference type="ChEBI" id="CHEBI:57287"/>
    </ligand>
</feature>
<feature type="binding site" evidence="12">
    <location>
        <position position="106"/>
    </location>
    <ligand>
        <name>CoA</name>
        <dbReference type="ChEBI" id="CHEBI:57287"/>
    </ligand>
</feature>
<evidence type="ECO:0000256" key="11">
    <source>
        <dbReference type="ARBA" id="ARBA00049191"/>
    </source>
</evidence>
<comment type="pathway">
    <text evidence="2">Siderophore biosynthesis; enterobactin biosynthesis.</text>
</comment>
<dbReference type="Pfam" id="PF01648">
    <property type="entry name" value="ACPS"/>
    <property type="match status" value="1"/>
</dbReference>
<dbReference type="GO" id="GO:0009239">
    <property type="term" value="P:enterobactin biosynthetic process"/>
    <property type="evidence" value="ECO:0007669"/>
    <property type="project" value="UniProtKB-UniPathway"/>
</dbReference>
<evidence type="ECO:0000256" key="2">
    <source>
        <dbReference type="ARBA" id="ARBA00004993"/>
    </source>
</evidence>
<dbReference type="PANTHER" id="PTHR38096">
    <property type="entry name" value="ENTEROBACTIN SYNTHASE COMPONENT D"/>
    <property type="match status" value="1"/>
</dbReference>
<comment type="catalytic activity">
    <reaction evidence="11">
        <text>apo-[peptidyl-carrier protein] + CoA = holo-[peptidyl-carrier protein] + adenosine 3',5'-bisphosphate + H(+)</text>
        <dbReference type="Rhea" id="RHEA:46228"/>
        <dbReference type="Rhea" id="RHEA-COMP:11479"/>
        <dbReference type="Rhea" id="RHEA-COMP:11480"/>
        <dbReference type="ChEBI" id="CHEBI:15378"/>
        <dbReference type="ChEBI" id="CHEBI:29999"/>
        <dbReference type="ChEBI" id="CHEBI:57287"/>
        <dbReference type="ChEBI" id="CHEBI:58343"/>
        <dbReference type="ChEBI" id="CHEBI:64479"/>
    </reaction>
</comment>
<protein>
    <recommendedName>
        <fullName evidence="5">Enterobactin synthase component D</fullName>
    </recommendedName>
    <alternativeName>
        <fullName evidence="8">4'-phosphopantetheinyl transferase EntD</fullName>
    </alternativeName>
    <alternativeName>
        <fullName evidence="9">Enterochelin synthase D</fullName>
    </alternativeName>
</protein>
<keyword evidence="17" id="KW-1185">Reference proteome</keyword>
<dbReference type="Proteomes" id="UP000094769">
    <property type="component" value="Unassembled WGS sequence"/>
</dbReference>
<evidence type="ECO:0000256" key="8">
    <source>
        <dbReference type="ARBA" id="ARBA00029894"/>
    </source>
</evidence>
<comment type="catalytic activity">
    <reaction evidence="10">
        <text>apo-[aryl-carrier protein] + CoA = holo-[aryl-carrier protein] + adenosine 3',5'-bisphosphate + H(+)</text>
        <dbReference type="Rhea" id="RHEA:48404"/>
        <dbReference type="Rhea" id="RHEA-COMP:15903"/>
        <dbReference type="Rhea" id="RHEA-COMP:17557"/>
        <dbReference type="ChEBI" id="CHEBI:15378"/>
        <dbReference type="ChEBI" id="CHEBI:29999"/>
        <dbReference type="ChEBI" id="CHEBI:57287"/>
        <dbReference type="ChEBI" id="CHEBI:58343"/>
        <dbReference type="ChEBI" id="CHEBI:64479"/>
    </reaction>
</comment>
<proteinExistence type="inferred from homology"/>
<dbReference type="UniPathway" id="UPA00017"/>
<dbReference type="GO" id="GO:0005886">
    <property type="term" value="C:plasma membrane"/>
    <property type="evidence" value="ECO:0007669"/>
    <property type="project" value="TreeGrafter"/>
</dbReference>
<comment type="cofactor">
    <cofactor evidence="13">
        <name>Mg(2+)</name>
        <dbReference type="ChEBI" id="CHEBI:18420"/>
    </cofactor>
</comment>
<name>A0A7Z1AGD4_9GAMM</name>
<accession>A0A7Z1AGD4</accession>
<feature type="binding site" evidence="12">
    <location>
        <position position="146"/>
    </location>
    <ligand>
        <name>CoA</name>
        <dbReference type="ChEBI" id="CHEBI:57287"/>
    </ligand>
</feature>
<dbReference type="InterPro" id="IPR037143">
    <property type="entry name" value="4-PPantetheinyl_Trfase_dom_sf"/>
</dbReference>
<feature type="binding site" evidence="12">
    <location>
        <position position="40"/>
    </location>
    <ligand>
        <name>CoA</name>
        <dbReference type="ChEBI" id="CHEBI:57287"/>
    </ligand>
</feature>
<sequence>MDLSPLFPSNAVIVNATDEMWETPVHTEEERLIQGSIKKRQRQFRAGRNAAHAALEQLDAPDGPLLRGEDRQPIWPRGYVGSISHCDDSCVAVCAVEGEIISLGIDVEPLKPLKPKIARYIDTEDEKTFMQRHQDLPRRLIFSAKESLYKCYYPLVGRFFGFQSVTLDVDISRQRFQFRPTAACKIDFPHHLKFHGGYLIAEEHLYTGCFLTPGTPVAVQSR</sequence>
<dbReference type="Pfam" id="PF17837">
    <property type="entry name" value="4PPT_N"/>
    <property type="match status" value="1"/>
</dbReference>
<feature type="binding site" evidence="13">
    <location>
        <position position="106"/>
    </location>
    <ligand>
        <name>Mg(2+)</name>
        <dbReference type="ChEBI" id="CHEBI:18420"/>
    </ligand>
</feature>
<dbReference type="GO" id="GO:0009366">
    <property type="term" value="C:enterobactin synthetase complex"/>
    <property type="evidence" value="ECO:0007669"/>
    <property type="project" value="InterPro"/>
</dbReference>
<evidence type="ECO:0000259" key="15">
    <source>
        <dbReference type="Pfam" id="PF17837"/>
    </source>
</evidence>
<dbReference type="RefSeq" id="WP_069121248.1">
    <property type="nucleotide sequence ID" value="NZ_MARB01000003.1"/>
</dbReference>
<feature type="domain" description="4'-phosphopantetheinyl transferase N-terminal" evidence="15">
    <location>
        <begin position="28"/>
        <end position="95"/>
    </location>
</feature>
<evidence type="ECO:0000256" key="1">
    <source>
        <dbReference type="ARBA" id="ARBA00003937"/>
    </source>
</evidence>
<evidence type="ECO:0000256" key="12">
    <source>
        <dbReference type="PIRSR" id="PIRSR603542-1"/>
    </source>
</evidence>
<evidence type="ECO:0000259" key="14">
    <source>
        <dbReference type="Pfam" id="PF01648"/>
    </source>
</evidence>
<dbReference type="AlphaFoldDB" id="A0A7Z1AGD4"/>
<comment type="function">
    <text evidence="1">Involved in the biosynthesis of the siderophore enterobactin (enterochelin), which is a macrocyclic trimeric lactone of N-(2,3-dihydroxybenzoyl)-serine. The serine trilactone serves as a scaffolding for the three catechol functionalities that provide hexadentate coordination for the tightly ligated iron(2+) atoms. Plays an essential role in the assembly of the enterobactin by catalyzing the transfer of the 4'-phosphopantetheine (Ppant) moiety from coenzyme A to the apo-domains of both EntB (ArCP domain) and EntF (PCP domain) to yield their holo-forms which make them competent for the activation of 2,3-dihydroxybenzoate (DHB) and L-serine, respectively.</text>
</comment>
<feature type="binding site" evidence="12">
    <location>
        <begin position="84"/>
        <end position="85"/>
    </location>
    <ligand>
        <name>CoA</name>
        <dbReference type="ChEBI" id="CHEBI:57287"/>
    </ligand>
</feature>